<feature type="domain" description="BRCT" evidence="16">
    <location>
        <begin position="554"/>
        <end position="645"/>
    </location>
</feature>
<dbReference type="EMBL" id="AFYH01216439">
    <property type="status" value="NOT_ANNOTATED_CDS"/>
    <property type="molecule type" value="Genomic_DNA"/>
</dbReference>
<dbReference type="Pfam" id="PF00533">
    <property type="entry name" value="BRCT"/>
    <property type="match status" value="1"/>
</dbReference>
<feature type="compositionally biased region" description="Basic and acidic residues" evidence="15">
    <location>
        <begin position="307"/>
        <end position="319"/>
    </location>
</feature>
<keyword evidence="9" id="KW-0234">DNA repair</keyword>
<reference evidence="17" key="2">
    <citation type="submission" date="2025-08" db="UniProtKB">
        <authorList>
            <consortium name="Ensembl"/>
        </authorList>
    </citation>
    <scope>IDENTIFICATION</scope>
</reference>
<evidence type="ECO:0000256" key="3">
    <source>
        <dbReference type="ARBA" id="ARBA00022454"/>
    </source>
</evidence>
<dbReference type="GO" id="GO:0005634">
    <property type="term" value="C:nucleus"/>
    <property type="evidence" value="ECO:0007669"/>
    <property type="project" value="UniProtKB-SubCell"/>
</dbReference>
<keyword evidence="8" id="KW-0832">Ubl conjugation</keyword>
<evidence type="ECO:0000256" key="13">
    <source>
        <dbReference type="ARBA" id="ARBA00068212"/>
    </source>
</evidence>
<feature type="compositionally biased region" description="Basic and acidic residues" evidence="15">
    <location>
        <begin position="510"/>
        <end position="520"/>
    </location>
</feature>
<evidence type="ECO:0000256" key="10">
    <source>
        <dbReference type="ARBA" id="ARBA00023242"/>
    </source>
</evidence>
<evidence type="ECO:0000313" key="18">
    <source>
        <dbReference type="Proteomes" id="UP000008672"/>
    </source>
</evidence>
<comment type="function">
    <text evidence="11">Scaffold protein involved in DNA single-strand break repair by mediating the assembly of DNA break repair protein complexes. Negatively regulates ADP-ribosyltransferase activity of PARP1 during base-excision repair in order to prevent excessive PARP1 activity. Recognizes and binds poly-ADP-ribose chains: specifically binds auto-poly-ADP-ribosylated PARP1, limiting its activity.</text>
</comment>
<comment type="subcellular location">
    <subcellularLocation>
        <location evidence="2">Chromosome</location>
    </subcellularLocation>
    <subcellularLocation>
        <location evidence="1">Nucleus</location>
    </subcellularLocation>
</comment>
<reference evidence="18" key="1">
    <citation type="submission" date="2011-08" db="EMBL/GenBank/DDBJ databases">
        <title>The draft genome of Latimeria chalumnae.</title>
        <authorList>
            <person name="Di Palma F."/>
            <person name="Alfoldi J."/>
            <person name="Johnson J."/>
            <person name="Berlin A."/>
            <person name="Gnerre S."/>
            <person name="Jaffe D."/>
            <person name="MacCallum I."/>
            <person name="Young S."/>
            <person name="Walker B.J."/>
            <person name="Lander E."/>
            <person name="Lindblad-Toh K."/>
        </authorList>
    </citation>
    <scope>NUCLEOTIDE SEQUENCE [LARGE SCALE GENOMIC DNA]</scope>
    <source>
        <strain evidence="18">Wild caught</strain>
    </source>
</reference>
<dbReference type="SUPFAM" id="SSF49785">
    <property type="entry name" value="Galactose-binding domain-like"/>
    <property type="match status" value="1"/>
</dbReference>
<dbReference type="EMBL" id="AFYH01216437">
    <property type="status" value="NOT_ANNOTATED_CDS"/>
    <property type="molecule type" value="Genomic_DNA"/>
</dbReference>
<dbReference type="InterPro" id="IPR008979">
    <property type="entry name" value="Galactose-bd-like_sf"/>
</dbReference>
<dbReference type="Bgee" id="ENSLACG00000006378">
    <property type="expression patterns" value="Expressed in muscle tissue and 5 other cell types or tissues"/>
</dbReference>
<dbReference type="GO" id="GO:0003684">
    <property type="term" value="F:damaged DNA binding"/>
    <property type="evidence" value="ECO:0007669"/>
    <property type="project" value="InterPro"/>
</dbReference>
<dbReference type="EMBL" id="AFYH01216433">
    <property type="status" value="NOT_ANNOTATED_CDS"/>
    <property type="molecule type" value="Genomic_DNA"/>
</dbReference>
<dbReference type="FunFam" id="2.60.120.260:FF:000025">
    <property type="entry name" value="DNA repair protein XRCC1 isoform X1"/>
    <property type="match status" value="1"/>
</dbReference>
<dbReference type="EMBL" id="AFYH01216438">
    <property type="status" value="NOT_ANNOTATED_CDS"/>
    <property type="molecule type" value="Genomic_DNA"/>
</dbReference>
<dbReference type="SUPFAM" id="SSF52113">
    <property type="entry name" value="BRCT domain"/>
    <property type="match status" value="2"/>
</dbReference>
<organism evidence="17 18">
    <name type="scientific">Latimeria chalumnae</name>
    <name type="common">Coelacanth</name>
    <dbReference type="NCBI Taxonomy" id="7897"/>
    <lineage>
        <taxon>Eukaryota</taxon>
        <taxon>Metazoa</taxon>
        <taxon>Chordata</taxon>
        <taxon>Craniata</taxon>
        <taxon>Vertebrata</taxon>
        <taxon>Euteleostomi</taxon>
        <taxon>Coelacanthiformes</taxon>
        <taxon>Coelacanthidae</taxon>
        <taxon>Latimeria</taxon>
    </lineage>
</organism>
<evidence type="ECO:0000313" key="17">
    <source>
        <dbReference type="Ensembl" id="ENSLACP00000007187.1"/>
    </source>
</evidence>
<dbReference type="FunCoup" id="H3AC16">
    <property type="interactions" value="3032"/>
</dbReference>
<evidence type="ECO:0000259" key="16">
    <source>
        <dbReference type="PROSITE" id="PS50172"/>
    </source>
</evidence>
<evidence type="ECO:0000256" key="4">
    <source>
        <dbReference type="ARBA" id="ARBA00022499"/>
    </source>
</evidence>
<comment type="subunit">
    <text evidence="12">Homodimer. Interacts with polynucleotide kinase (PNK), DNA polymerase-beta (POLB) and DNA ligase III (LIG3). Interacts with APTX and APLF. Interacts with APEX1; the interaction is induced by SIRT1 and increases with the acetylated form of APEX1. Interacts with (poly-ADP-ribosylated) PARP1.</text>
</comment>
<keyword evidence="5" id="KW-0597">Phosphoprotein</keyword>
<dbReference type="CDD" id="cd17725">
    <property type="entry name" value="BRCT_XRCC1_rpt1"/>
    <property type="match status" value="1"/>
</dbReference>
<feature type="compositionally biased region" description="Low complexity" evidence="15">
    <location>
        <begin position="240"/>
        <end position="250"/>
    </location>
</feature>
<feature type="compositionally biased region" description="Polar residues" evidence="15">
    <location>
        <begin position="429"/>
        <end position="438"/>
    </location>
</feature>
<dbReference type="GO" id="GO:0000012">
    <property type="term" value="P:single strand break repair"/>
    <property type="evidence" value="ECO:0007669"/>
    <property type="project" value="InterPro"/>
</dbReference>
<feature type="domain" description="BRCT" evidence="16">
    <location>
        <begin position="338"/>
        <end position="426"/>
    </location>
</feature>
<dbReference type="EMBL" id="AFYH01216430">
    <property type="status" value="NOT_ANNOTATED_CDS"/>
    <property type="molecule type" value="Genomic_DNA"/>
</dbReference>
<evidence type="ECO:0000256" key="1">
    <source>
        <dbReference type="ARBA" id="ARBA00004123"/>
    </source>
</evidence>
<dbReference type="SMART" id="SM00292">
    <property type="entry name" value="BRCT"/>
    <property type="match status" value="2"/>
</dbReference>
<dbReference type="EMBL" id="AFYH01216434">
    <property type="status" value="NOT_ANNOTATED_CDS"/>
    <property type="molecule type" value="Genomic_DNA"/>
</dbReference>
<evidence type="ECO:0000256" key="2">
    <source>
        <dbReference type="ARBA" id="ARBA00004286"/>
    </source>
</evidence>
<keyword evidence="18" id="KW-1185">Reference proteome</keyword>
<keyword evidence="4" id="KW-1017">Isopeptide bond</keyword>
<dbReference type="GO" id="GO:0006303">
    <property type="term" value="P:double-strand break repair via nonhomologous end joining"/>
    <property type="evidence" value="ECO:0007669"/>
    <property type="project" value="InterPro"/>
</dbReference>
<dbReference type="HOGENOM" id="CLU_030026_0_0_1"/>
<dbReference type="CDD" id="cd17707">
    <property type="entry name" value="BRCT_XRCC1_rpt2"/>
    <property type="match status" value="1"/>
</dbReference>
<keyword evidence="7" id="KW-0227">DNA damage</keyword>
<dbReference type="InterPro" id="IPR001357">
    <property type="entry name" value="BRCT_dom"/>
</dbReference>
<dbReference type="PROSITE" id="PS50172">
    <property type="entry name" value="BRCT"/>
    <property type="match status" value="2"/>
</dbReference>
<dbReference type="PANTHER" id="PTHR11370:SF5">
    <property type="entry name" value="DNA REPAIR PROTEIN XRCC1"/>
    <property type="match status" value="1"/>
</dbReference>
<dbReference type="EMBL" id="AFYH01216436">
    <property type="status" value="NOT_ANNOTATED_CDS"/>
    <property type="molecule type" value="Genomic_DNA"/>
</dbReference>
<evidence type="ECO:0000256" key="7">
    <source>
        <dbReference type="ARBA" id="ARBA00022763"/>
    </source>
</evidence>
<feature type="compositionally biased region" description="Basic and acidic residues" evidence="15">
    <location>
        <begin position="255"/>
        <end position="268"/>
    </location>
</feature>
<feature type="compositionally biased region" description="Acidic residues" evidence="15">
    <location>
        <begin position="475"/>
        <end position="493"/>
    </location>
</feature>
<evidence type="ECO:0000256" key="14">
    <source>
        <dbReference type="ARBA" id="ARBA00079580"/>
    </source>
</evidence>
<evidence type="ECO:0000256" key="9">
    <source>
        <dbReference type="ARBA" id="ARBA00023204"/>
    </source>
</evidence>
<dbReference type="EMBL" id="AFYH01216435">
    <property type="status" value="NOT_ANNOTATED_CDS"/>
    <property type="molecule type" value="Genomic_DNA"/>
</dbReference>
<dbReference type="GeneTree" id="ENSGT00390000004140"/>
<accession>H3AC16</accession>
<dbReference type="Ensembl" id="ENSLACT00000007247.1">
    <property type="protein sequence ID" value="ENSLACP00000007187.1"/>
    <property type="gene ID" value="ENSLACG00000006378.1"/>
</dbReference>
<dbReference type="FunFam" id="3.40.50.10190:FF:000008">
    <property type="entry name" value="X-ray repair cross complementing 1"/>
    <property type="match status" value="1"/>
</dbReference>
<sequence length="649" mass="72314">SLTFGGGVAFSQDMPEIRVKHVVSCSSEDSVHKAENLLKADTYRKWKAGKPGEKQVSIILQVILSCPSLVILEHCVGSRPSWRGRNESIEVLVVTSSFMSPTESRNATNLNRVRMFGPDKLVKAAAERKWDRVKIICTQPYNKNLAYGLSFIRFSSPPEDNEVSPVTSSLKLTKLGQFKVKEEEPGSSAMRPGSLFFSRGTKSLVSPSKDDKPAPSFAVATLHSAGDAALDTSPTPAEKATTAVSSSAASPKESTLGKKRFEFPKEKQSGPPAKKPASRGESSESPRPKPPRPPESSAPAPAPAARSMERQQQKKEVTKVKKKKKKKKKQKEESSSVEFGRLLEGTVFVLSGFQNPFRGELRDKALAMGAKYRPDWTHDCTHLICAFANTPKYSQVKSLGGTIVRKEWVLNCHKRKERISCKRYAAGNPRSSPSNSNHAAKGNSPKREASRQTTKEEEEERPGTSKTEWRSWQQQEEEDYGGLTDEDPPDGGEGEERQHGNDSEGDTEDELIRAQEENRRKQGSKTTTGAEDDPYGGSTDENTEGEEVDLPIPELPEFFAGKHFLLYGEFPNNEKRLLTRYIVAFHGVLEEYMNESVNYIVTAQEWDDKFEEALTENSNLSFVKPRWIYMCNEKQKLVPHQPFMVVPLA</sequence>
<dbReference type="PANTHER" id="PTHR11370">
    <property type="entry name" value="DNA-REPAIR PROTEIN XRCC1"/>
    <property type="match status" value="1"/>
</dbReference>
<evidence type="ECO:0000256" key="15">
    <source>
        <dbReference type="SAM" id="MobiDB-lite"/>
    </source>
</evidence>
<dbReference type="InterPro" id="IPR002706">
    <property type="entry name" value="Xrcc1_N"/>
</dbReference>
<feature type="compositionally biased region" description="Pro residues" evidence="15">
    <location>
        <begin position="291"/>
        <end position="302"/>
    </location>
</feature>
<evidence type="ECO:0000256" key="5">
    <source>
        <dbReference type="ARBA" id="ARBA00022553"/>
    </source>
</evidence>
<feature type="compositionally biased region" description="Basic and acidic residues" evidence="15">
    <location>
        <begin position="445"/>
        <end position="469"/>
    </location>
</feature>
<dbReference type="Proteomes" id="UP000008672">
    <property type="component" value="Unassembled WGS sequence"/>
</dbReference>
<keyword evidence="6" id="KW-0677">Repeat</keyword>
<dbReference type="EMBL" id="AFYH01216431">
    <property type="status" value="NOT_ANNOTATED_CDS"/>
    <property type="molecule type" value="Genomic_DNA"/>
</dbReference>
<dbReference type="Gene3D" id="2.60.120.260">
    <property type="entry name" value="Galactose-binding domain-like"/>
    <property type="match status" value="1"/>
</dbReference>
<dbReference type="AlphaFoldDB" id="H3AC16"/>
<protein>
    <recommendedName>
        <fullName evidence="13">DNA repair protein XRCC1</fullName>
    </recommendedName>
    <alternativeName>
        <fullName evidence="14">X-ray repair cross-complementing protein 1</fullName>
    </alternativeName>
</protein>
<dbReference type="eggNOG" id="KOG3226">
    <property type="taxonomic scope" value="Eukaryota"/>
</dbReference>
<evidence type="ECO:0000256" key="6">
    <source>
        <dbReference type="ARBA" id="ARBA00022737"/>
    </source>
</evidence>
<dbReference type="Gene3D" id="3.40.50.10190">
    <property type="entry name" value="BRCT domain"/>
    <property type="match status" value="2"/>
</dbReference>
<name>H3AC16_LATCH</name>
<evidence type="ECO:0000256" key="11">
    <source>
        <dbReference type="ARBA" id="ARBA00055460"/>
    </source>
</evidence>
<evidence type="ECO:0000256" key="8">
    <source>
        <dbReference type="ARBA" id="ARBA00022843"/>
    </source>
</evidence>
<dbReference type="STRING" id="7897.ENSLACP00000007187"/>
<dbReference type="FunFam" id="3.40.50.10190:FF:000012">
    <property type="entry name" value="X-ray repair cross complementing 1"/>
    <property type="match status" value="1"/>
</dbReference>
<keyword evidence="10" id="KW-0539">Nucleus</keyword>
<reference evidence="17" key="3">
    <citation type="submission" date="2025-09" db="UniProtKB">
        <authorList>
            <consortium name="Ensembl"/>
        </authorList>
    </citation>
    <scope>IDENTIFICATION</scope>
</reference>
<dbReference type="Pfam" id="PF01834">
    <property type="entry name" value="XRCC1_N"/>
    <property type="match status" value="1"/>
</dbReference>
<keyword evidence="3" id="KW-0158">Chromosome</keyword>
<feature type="region of interest" description="Disordered" evidence="15">
    <location>
        <begin position="421"/>
        <end position="547"/>
    </location>
</feature>
<dbReference type="InterPro" id="IPR045080">
    <property type="entry name" value="BRCT_XRCC1_rpt1"/>
</dbReference>
<feature type="region of interest" description="Disordered" evidence="15">
    <location>
        <begin position="228"/>
        <end position="336"/>
    </location>
</feature>
<feature type="compositionally biased region" description="Basic residues" evidence="15">
    <location>
        <begin position="320"/>
        <end position="329"/>
    </location>
</feature>
<dbReference type="EMBL" id="AFYH01216432">
    <property type="status" value="NOT_ANNOTATED_CDS"/>
    <property type="molecule type" value="Genomic_DNA"/>
</dbReference>
<dbReference type="GO" id="GO:0006284">
    <property type="term" value="P:base-excision repair"/>
    <property type="evidence" value="ECO:0007669"/>
    <property type="project" value="InterPro"/>
</dbReference>
<dbReference type="InParanoid" id="H3AC16"/>
<dbReference type="InterPro" id="IPR036420">
    <property type="entry name" value="BRCT_dom_sf"/>
</dbReference>
<proteinExistence type="predicted"/>
<dbReference type="GO" id="GO:0005694">
    <property type="term" value="C:chromosome"/>
    <property type="evidence" value="ECO:0007669"/>
    <property type="project" value="UniProtKB-SubCell"/>
</dbReference>
<dbReference type="OMA" id="PEWIYAI"/>
<evidence type="ECO:0000256" key="12">
    <source>
        <dbReference type="ARBA" id="ARBA00064453"/>
    </source>
</evidence>
<dbReference type="Pfam" id="PF16589">
    <property type="entry name" value="BRCT_2"/>
    <property type="match status" value="1"/>
</dbReference>